<feature type="repeat" description="PPR" evidence="2">
    <location>
        <begin position="261"/>
        <end position="295"/>
    </location>
</feature>
<dbReference type="Proteomes" id="UP001141806">
    <property type="component" value="Unassembled WGS sequence"/>
</dbReference>
<dbReference type="InterPro" id="IPR011990">
    <property type="entry name" value="TPR-like_helical_dom_sf"/>
</dbReference>
<evidence type="ECO:0000313" key="5">
    <source>
        <dbReference type="Proteomes" id="UP001141806"/>
    </source>
</evidence>
<dbReference type="GO" id="GO:0009451">
    <property type="term" value="P:RNA modification"/>
    <property type="evidence" value="ECO:0007669"/>
    <property type="project" value="InterPro"/>
</dbReference>
<dbReference type="Pfam" id="PF20430">
    <property type="entry name" value="Eplus_motif"/>
    <property type="match status" value="1"/>
</dbReference>
<proteinExistence type="predicted"/>
<dbReference type="InterPro" id="IPR032867">
    <property type="entry name" value="DYW_dom"/>
</dbReference>
<dbReference type="FunFam" id="1.25.40.10:FF:000031">
    <property type="entry name" value="Pentatricopeptide repeat-containing protein mitochondrial"/>
    <property type="match status" value="1"/>
</dbReference>
<evidence type="ECO:0000313" key="4">
    <source>
        <dbReference type="EMBL" id="KAJ4973679.1"/>
    </source>
</evidence>
<dbReference type="FunFam" id="1.25.40.10:FF:000470">
    <property type="entry name" value="Pentatricopeptide repeat-containing protein At5g66520"/>
    <property type="match status" value="1"/>
</dbReference>
<evidence type="ECO:0000259" key="3">
    <source>
        <dbReference type="Pfam" id="PF14432"/>
    </source>
</evidence>
<dbReference type="PROSITE" id="PS51375">
    <property type="entry name" value="PPR"/>
    <property type="match status" value="3"/>
</dbReference>
<dbReference type="Gene3D" id="1.25.40.10">
    <property type="entry name" value="Tetratricopeptide repeat domain"/>
    <property type="match status" value="3"/>
</dbReference>
<keyword evidence="5" id="KW-1185">Reference proteome</keyword>
<gene>
    <name evidence="4" type="ORF">NE237_006853</name>
</gene>
<protein>
    <recommendedName>
        <fullName evidence="3">DYW domain-containing protein</fullName>
    </recommendedName>
</protein>
<dbReference type="EMBL" id="JAMYWD010000004">
    <property type="protein sequence ID" value="KAJ4973679.1"/>
    <property type="molecule type" value="Genomic_DNA"/>
</dbReference>
<dbReference type="OrthoDB" id="185373at2759"/>
<keyword evidence="1" id="KW-0677">Repeat</keyword>
<sequence>MEISTMTQAMQLHAQMIKIGKQDNSVNLSNLFTFSALSTPGNLTYARQVFNSLQTTNSYHWNTMIRGYARSSDPRQALILFLAMQLQEDAPNPDNFTYPFVLKSCARLHRTHEGRQLHATIYKAGLQSDRFVENSLIHMYSSCGESNCAMQVFDKMSDRNVVSWTSIIDGLVDNDRPVEALRMFSRMEEDGIAPNDATVVSVLRACADVGAMGIGQKVHKMVEETEIASKANVRTALIDMYAKCGCIDSARRVFDEIVNNDVFARTAMISSLASHGLCREAIDLFKEMGEANLRPDVRTVTAVLSACRNAGWVTEGYDFFNNLEKKYGIRPTIQHYGCMADLLARSGHLKDAEEFIKNMPVEPDAILWRTLIWACRVYGDTERGERLMSHLQLVKKDSNDSGSYILLGNVYAQAGKWREKAKVRELMNQKRLAKPPGSSKIEVNGVIHEFLAGDSSHPEAEKIYRRLDEIAERLREEGYLPKVSEVLLDIEDEEKVTQLQHHSEKLAVAFGLISNSTGAKIRVVKNLRSCEDCHSVMKLISKTYQQEIVIRDRIRFHHFKNGHCSCGDYW</sequence>
<dbReference type="GO" id="GO:0008270">
    <property type="term" value="F:zinc ion binding"/>
    <property type="evidence" value="ECO:0007669"/>
    <property type="project" value="InterPro"/>
</dbReference>
<reference evidence="4" key="1">
    <citation type="journal article" date="2023" name="Plant J.">
        <title>The genome of the king protea, Protea cynaroides.</title>
        <authorList>
            <person name="Chang J."/>
            <person name="Duong T.A."/>
            <person name="Schoeman C."/>
            <person name="Ma X."/>
            <person name="Roodt D."/>
            <person name="Barker N."/>
            <person name="Li Z."/>
            <person name="Van de Peer Y."/>
            <person name="Mizrachi E."/>
        </authorList>
    </citation>
    <scope>NUCLEOTIDE SEQUENCE</scope>
    <source>
        <tissue evidence="4">Young leaves</tissue>
    </source>
</reference>
<evidence type="ECO:0000256" key="1">
    <source>
        <dbReference type="ARBA" id="ARBA00022737"/>
    </source>
</evidence>
<dbReference type="InterPro" id="IPR002885">
    <property type="entry name" value="PPR_rpt"/>
</dbReference>
<name>A0A9Q0QVX6_9MAGN</name>
<dbReference type="PANTHER" id="PTHR47926:SF461">
    <property type="entry name" value="PENTATRICOPEPTIDE REPEAT SUPERFAMILY PROTEIN"/>
    <property type="match status" value="1"/>
</dbReference>
<dbReference type="Pfam" id="PF01535">
    <property type="entry name" value="PPR"/>
    <property type="match status" value="2"/>
</dbReference>
<feature type="repeat" description="PPR" evidence="2">
    <location>
        <begin position="57"/>
        <end position="91"/>
    </location>
</feature>
<dbReference type="InterPro" id="IPR046960">
    <property type="entry name" value="PPR_At4g14850-like_plant"/>
</dbReference>
<organism evidence="4 5">
    <name type="scientific">Protea cynaroides</name>
    <dbReference type="NCBI Taxonomy" id="273540"/>
    <lineage>
        <taxon>Eukaryota</taxon>
        <taxon>Viridiplantae</taxon>
        <taxon>Streptophyta</taxon>
        <taxon>Embryophyta</taxon>
        <taxon>Tracheophyta</taxon>
        <taxon>Spermatophyta</taxon>
        <taxon>Magnoliopsida</taxon>
        <taxon>Proteales</taxon>
        <taxon>Proteaceae</taxon>
        <taxon>Protea</taxon>
    </lineage>
</organism>
<dbReference type="NCBIfam" id="TIGR00756">
    <property type="entry name" value="PPR"/>
    <property type="match status" value="3"/>
</dbReference>
<dbReference type="InterPro" id="IPR046849">
    <property type="entry name" value="E2_motif"/>
</dbReference>
<dbReference type="InterPro" id="IPR046848">
    <property type="entry name" value="E_motif"/>
</dbReference>
<comment type="caution">
    <text evidence="4">The sequence shown here is derived from an EMBL/GenBank/DDBJ whole genome shotgun (WGS) entry which is preliminary data.</text>
</comment>
<dbReference type="GO" id="GO:0003723">
    <property type="term" value="F:RNA binding"/>
    <property type="evidence" value="ECO:0007669"/>
    <property type="project" value="InterPro"/>
</dbReference>
<accession>A0A9Q0QVX6</accession>
<dbReference type="AlphaFoldDB" id="A0A9Q0QVX6"/>
<evidence type="ECO:0000256" key="2">
    <source>
        <dbReference type="PROSITE-ProRule" id="PRU00708"/>
    </source>
</evidence>
<dbReference type="Pfam" id="PF14432">
    <property type="entry name" value="DYW_deaminase"/>
    <property type="match status" value="1"/>
</dbReference>
<dbReference type="Pfam" id="PF20431">
    <property type="entry name" value="E_motif"/>
    <property type="match status" value="1"/>
</dbReference>
<feature type="domain" description="DYW" evidence="3">
    <location>
        <begin position="478"/>
        <end position="570"/>
    </location>
</feature>
<dbReference type="Pfam" id="PF13041">
    <property type="entry name" value="PPR_2"/>
    <property type="match status" value="2"/>
</dbReference>
<dbReference type="FunFam" id="1.25.40.10:FF:000366">
    <property type="entry name" value="Pentatricopeptide (PPR) repeat-containing protein"/>
    <property type="match status" value="1"/>
</dbReference>
<dbReference type="PANTHER" id="PTHR47926">
    <property type="entry name" value="PENTATRICOPEPTIDE REPEAT-CONTAINING PROTEIN"/>
    <property type="match status" value="1"/>
</dbReference>
<feature type="repeat" description="PPR" evidence="2">
    <location>
        <begin position="160"/>
        <end position="194"/>
    </location>
</feature>